<sequence>MKASMLALALALFGTTAMAETTINLDVLAAESGLSVRQVGMLFGAHGAYPEFKASYVQVKRKFTQSVGQQRYEALLAAYKAQQEGRKVAAAVARQAASGS</sequence>
<reference evidence="2 3" key="1">
    <citation type="submission" date="2019-03" db="EMBL/GenBank/DDBJ databases">
        <title>Genomic Encyclopedia of Type Strains, Phase IV (KMG-IV): sequencing the most valuable type-strain genomes for metagenomic binning, comparative biology and taxonomic classification.</title>
        <authorList>
            <person name="Goeker M."/>
        </authorList>
    </citation>
    <scope>NUCLEOTIDE SEQUENCE [LARGE SCALE GENOMIC DNA]</scope>
    <source>
        <strain evidence="2 3">DSM 21667</strain>
    </source>
</reference>
<protein>
    <submittedName>
        <fullName evidence="2">Uncharacterized protein</fullName>
    </submittedName>
</protein>
<accession>A0A4R6Z7P5</accession>
<feature type="chain" id="PRO_5020449947" evidence="1">
    <location>
        <begin position="20"/>
        <end position="100"/>
    </location>
</feature>
<dbReference type="Proteomes" id="UP000295293">
    <property type="component" value="Unassembled WGS sequence"/>
</dbReference>
<evidence type="ECO:0000256" key="1">
    <source>
        <dbReference type="SAM" id="SignalP"/>
    </source>
</evidence>
<proteinExistence type="predicted"/>
<dbReference type="EMBL" id="SNZH01000002">
    <property type="protein sequence ID" value="TDR47848.1"/>
    <property type="molecule type" value="Genomic_DNA"/>
</dbReference>
<gene>
    <name evidence="2" type="ORF">DFR29_102510</name>
</gene>
<dbReference type="RefSeq" id="WP_133817555.1">
    <property type="nucleotide sequence ID" value="NZ_SNZH01000002.1"/>
</dbReference>
<dbReference type="AlphaFoldDB" id="A0A4R6Z7P5"/>
<evidence type="ECO:0000313" key="3">
    <source>
        <dbReference type="Proteomes" id="UP000295293"/>
    </source>
</evidence>
<keyword evidence="1" id="KW-0732">Signal</keyword>
<keyword evidence="3" id="KW-1185">Reference proteome</keyword>
<organism evidence="2 3">
    <name type="scientific">Tahibacter aquaticus</name>
    <dbReference type="NCBI Taxonomy" id="520092"/>
    <lineage>
        <taxon>Bacteria</taxon>
        <taxon>Pseudomonadati</taxon>
        <taxon>Pseudomonadota</taxon>
        <taxon>Gammaproteobacteria</taxon>
        <taxon>Lysobacterales</taxon>
        <taxon>Rhodanobacteraceae</taxon>
        <taxon>Tahibacter</taxon>
    </lineage>
</organism>
<name>A0A4R6Z7P5_9GAMM</name>
<comment type="caution">
    <text evidence="2">The sequence shown here is derived from an EMBL/GenBank/DDBJ whole genome shotgun (WGS) entry which is preliminary data.</text>
</comment>
<feature type="signal peptide" evidence="1">
    <location>
        <begin position="1"/>
        <end position="19"/>
    </location>
</feature>
<evidence type="ECO:0000313" key="2">
    <source>
        <dbReference type="EMBL" id="TDR47848.1"/>
    </source>
</evidence>